<dbReference type="InterPro" id="IPR002645">
    <property type="entry name" value="STAS_dom"/>
</dbReference>
<dbReference type="AlphaFoldDB" id="A0A2P8HLS4"/>
<proteinExistence type="predicted"/>
<dbReference type="Proteomes" id="UP000241118">
    <property type="component" value="Unassembled WGS sequence"/>
</dbReference>
<gene>
    <name evidence="2" type="ORF">B0I31_12563</name>
</gene>
<reference evidence="2 3" key="1">
    <citation type="submission" date="2018-03" db="EMBL/GenBank/DDBJ databases">
        <title>Genomic Encyclopedia of Type Strains, Phase III (KMG-III): the genomes of soil and plant-associated and newly described type strains.</title>
        <authorList>
            <person name="Whitman W."/>
        </authorList>
    </citation>
    <scope>NUCLEOTIDE SEQUENCE [LARGE SCALE GENOMIC DNA]</scope>
    <source>
        <strain evidence="2 3">CGMCC 4.7097</strain>
    </source>
</reference>
<dbReference type="InterPro" id="IPR036513">
    <property type="entry name" value="STAS_dom_sf"/>
</dbReference>
<comment type="caution">
    <text evidence="2">The sequence shown here is derived from an EMBL/GenBank/DDBJ whole genome shotgun (WGS) entry which is preliminary data.</text>
</comment>
<keyword evidence="3" id="KW-1185">Reference proteome</keyword>
<evidence type="ECO:0000313" key="3">
    <source>
        <dbReference type="Proteomes" id="UP000241118"/>
    </source>
</evidence>
<feature type="domain" description="STAS" evidence="1">
    <location>
        <begin position="196"/>
        <end position="280"/>
    </location>
</feature>
<dbReference type="EMBL" id="PYAX01000025">
    <property type="protein sequence ID" value="PSL47156.1"/>
    <property type="molecule type" value="Genomic_DNA"/>
</dbReference>
<dbReference type="Pfam" id="PF14417">
    <property type="entry name" value="MEDS"/>
    <property type="match status" value="1"/>
</dbReference>
<name>A0A2P8HLS4_SACCR</name>
<dbReference type="PROSITE" id="PS50801">
    <property type="entry name" value="STAS"/>
    <property type="match status" value="1"/>
</dbReference>
<organism evidence="2 3">
    <name type="scientific">Saccharothrix carnea</name>
    <dbReference type="NCBI Taxonomy" id="1280637"/>
    <lineage>
        <taxon>Bacteria</taxon>
        <taxon>Bacillati</taxon>
        <taxon>Actinomycetota</taxon>
        <taxon>Actinomycetes</taxon>
        <taxon>Pseudonocardiales</taxon>
        <taxon>Pseudonocardiaceae</taxon>
        <taxon>Saccharothrix</taxon>
    </lineage>
</organism>
<protein>
    <submittedName>
        <fullName evidence="2">Anti-anti-sigma regulatory factor</fullName>
    </submittedName>
</protein>
<dbReference type="SUPFAM" id="SSF52091">
    <property type="entry name" value="SpoIIaa-like"/>
    <property type="match status" value="1"/>
</dbReference>
<evidence type="ECO:0000259" key="1">
    <source>
        <dbReference type="PROSITE" id="PS50801"/>
    </source>
</evidence>
<dbReference type="RefSeq" id="WP_106620234.1">
    <property type="nucleotide sequence ID" value="NZ_PYAX01000025.1"/>
</dbReference>
<evidence type="ECO:0000313" key="2">
    <source>
        <dbReference type="EMBL" id="PSL47156.1"/>
    </source>
</evidence>
<sequence>MRRSGLVDHTRGLGAHDHVCWRYDDVPEFEARAREFLLDGLEQGYRVCYVASGDVDALVHGLRGIDGIDRALREGAAQVTSLEATYPVGAVVEPEAQVRAYTAATEAAVRDGFAGFRVVAEATPLVRTPKQLAAFARYEHLVDRYMADHPFSAMCAYSSAEIDDSAFAELACLHPNTNARAPGFRLHAADGHTTALGGEVDSHADGLFTQALNRVDLRARDGELVLDARELTFIDHNNLLRLADHAARLGAPLALRGSWPGLARLVDLLDLRDVHVDHAA</sequence>
<dbReference type="OrthoDB" id="5179750at2"/>
<accession>A0A2P8HLS4</accession>
<dbReference type="InterPro" id="IPR025847">
    <property type="entry name" value="MEDS_domain"/>
</dbReference>